<protein>
    <submittedName>
        <fullName evidence="1">Uncharacterized protein</fullName>
    </submittedName>
</protein>
<proteinExistence type="evidence at transcript level"/>
<reference evidence="1" key="1">
    <citation type="submission" date="2012-05" db="EMBL/GenBank/DDBJ databases">
        <authorList>
            <person name="Krishnakumar V."/>
            <person name="Cheung F."/>
            <person name="Xiao Y."/>
            <person name="Chan A."/>
            <person name="Moskal W.A."/>
            <person name="Town C.D."/>
        </authorList>
    </citation>
    <scope>NUCLEOTIDE SEQUENCE</scope>
</reference>
<name>I3SJQ4_MEDTR</name>
<evidence type="ECO:0000313" key="1">
    <source>
        <dbReference type="EMBL" id="AFK40496.1"/>
    </source>
</evidence>
<sequence length="64" mass="7081">MSSKIVIFTAPSITTKLGKLHATRGETFQSNHCLPTSSAYSGKCPNSLQSHSCLWHECVMRRKS</sequence>
<dbReference type="EMBL" id="BT140701">
    <property type="protein sequence ID" value="AFK40496.1"/>
    <property type="molecule type" value="mRNA"/>
</dbReference>
<organism evidence="1">
    <name type="scientific">Medicago truncatula</name>
    <name type="common">Barrel medic</name>
    <name type="synonym">Medicago tribuloides</name>
    <dbReference type="NCBI Taxonomy" id="3880"/>
    <lineage>
        <taxon>Eukaryota</taxon>
        <taxon>Viridiplantae</taxon>
        <taxon>Streptophyta</taxon>
        <taxon>Embryophyta</taxon>
        <taxon>Tracheophyta</taxon>
        <taxon>Spermatophyta</taxon>
        <taxon>Magnoliopsida</taxon>
        <taxon>eudicotyledons</taxon>
        <taxon>Gunneridae</taxon>
        <taxon>Pentapetalae</taxon>
        <taxon>rosids</taxon>
        <taxon>fabids</taxon>
        <taxon>Fabales</taxon>
        <taxon>Fabaceae</taxon>
        <taxon>Papilionoideae</taxon>
        <taxon>50 kb inversion clade</taxon>
        <taxon>NPAAA clade</taxon>
        <taxon>Hologalegina</taxon>
        <taxon>IRL clade</taxon>
        <taxon>Trifolieae</taxon>
        <taxon>Medicago</taxon>
    </lineage>
</organism>
<accession>I3SJQ4</accession>
<dbReference type="AlphaFoldDB" id="I3SJQ4"/>